<evidence type="ECO:0000313" key="1">
    <source>
        <dbReference type="EMBL" id="GBM92093.1"/>
    </source>
</evidence>
<organism evidence="1 2">
    <name type="scientific">Araneus ventricosus</name>
    <name type="common">Orbweaver spider</name>
    <name type="synonym">Epeira ventricosa</name>
    <dbReference type="NCBI Taxonomy" id="182803"/>
    <lineage>
        <taxon>Eukaryota</taxon>
        <taxon>Metazoa</taxon>
        <taxon>Ecdysozoa</taxon>
        <taxon>Arthropoda</taxon>
        <taxon>Chelicerata</taxon>
        <taxon>Arachnida</taxon>
        <taxon>Araneae</taxon>
        <taxon>Araneomorphae</taxon>
        <taxon>Entelegynae</taxon>
        <taxon>Araneoidea</taxon>
        <taxon>Araneidae</taxon>
        <taxon>Araneus</taxon>
    </lineage>
</organism>
<reference evidence="1 2" key="1">
    <citation type="journal article" date="2019" name="Sci. Rep.">
        <title>Orb-weaving spider Araneus ventricosus genome elucidates the spidroin gene catalogue.</title>
        <authorList>
            <person name="Kono N."/>
            <person name="Nakamura H."/>
            <person name="Ohtoshi R."/>
            <person name="Moran D.A.P."/>
            <person name="Shinohara A."/>
            <person name="Yoshida Y."/>
            <person name="Fujiwara M."/>
            <person name="Mori M."/>
            <person name="Tomita M."/>
            <person name="Arakawa K."/>
        </authorList>
    </citation>
    <scope>NUCLEOTIDE SEQUENCE [LARGE SCALE GENOMIC DNA]</scope>
</reference>
<dbReference type="Proteomes" id="UP000499080">
    <property type="component" value="Unassembled WGS sequence"/>
</dbReference>
<protein>
    <submittedName>
        <fullName evidence="1">Uncharacterized protein</fullName>
    </submittedName>
</protein>
<dbReference type="AlphaFoldDB" id="A0A4Y2JNY9"/>
<sequence length="107" mass="11966">MKKSIFIRAGQDCLSKREIEQLTPVLTKLSIFWPSTKSINSAERKLLAKLCVSVSPVRQFITRRSIIGLAGPNKVTKLGATYYPGDCARKGLECIRKEREIKNGANE</sequence>
<comment type="caution">
    <text evidence="1">The sequence shown here is derived from an EMBL/GenBank/DDBJ whole genome shotgun (WGS) entry which is preliminary data.</text>
</comment>
<evidence type="ECO:0000313" key="2">
    <source>
        <dbReference type="Proteomes" id="UP000499080"/>
    </source>
</evidence>
<gene>
    <name evidence="1" type="ORF">AVEN_96536_1</name>
</gene>
<keyword evidence="2" id="KW-1185">Reference proteome</keyword>
<proteinExistence type="predicted"/>
<name>A0A4Y2JNY9_ARAVE</name>
<dbReference type="EMBL" id="BGPR01003762">
    <property type="protein sequence ID" value="GBM92093.1"/>
    <property type="molecule type" value="Genomic_DNA"/>
</dbReference>
<accession>A0A4Y2JNY9</accession>